<dbReference type="PANTHER" id="PTHR43591">
    <property type="entry name" value="METHYLTRANSFERASE"/>
    <property type="match status" value="1"/>
</dbReference>
<organism evidence="2 3">
    <name type="scientific">Tessaracoccus defluvii</name>
    <dbReference type="NCBI Taxonomy" id="1285901"/>
    <lineage>
        <taxon>Bacteria</taxon>
        <taxon>Bacillati</taxon>
        <taxon>Actinomycetota</taxon>
        <taxon>Actinomycetes</taxon>
        <taxon>Propionibacteriales</taxon>
        <taxon>Propionibacteriaceae</taxon>
        <taxon>Tessaracoccus</taxon>
    </lineage>
</organism>
<proteinExistence type="predicted"/>
<dbReference type="PANTHER" id="PTHR43591:SF99">
    <property type="entry name" value="OS06G0646000 PROTEIN"/>
    <property type="match status" value="1"/>
</dbReference>
<dbReference type="Gene3D" id="3.40.50.150">
    <property type="entry name" value="Vaccinia Virus protein VP39"/>
    <property type="match status" value="1"/>
</dbReference>
<reference evidence="2 3" key="1">
    <citation type="submission" date="2020-08" db="EMBL/GenBank/DDBJ databases">
        <title>Genome sequence of Tessaracoccus defluvii JCM 17540T.</title>
        <authorList>
            <person name="Hyun D.-W."/>
            <person name="Bae J.-W."/>
        </authorList>
    </citation>
    <scope>NUCLEOTIDE SEQUENCE [LARGE SCALE GENOMIC DNA]</scope>
    <source>
        <strain evidence="2 3">JCM 17540</strain>
    </source>
</reference>
<dbReference type="EMBL" id="CP060789">
    <property type="protein sequence ID" value="QNP54877.1"/>
    <property type="molecule type" value="Genomic_DNA"/>
</dbReference>
<accession>A0A7H0H2W1</accession>
<dbReference type="InterPro" id="IPR029063">
    <property type="entry name" value="SAM-dependent_MTases_sf"/>
</dbReference>
<evidence type="ECO:0000259" key="1">
    <source>
        <dbReference type="Pfam" id="PF08241"/>
    </source>
</evidence>
<dbReference type="SUPFAM" id="SSF53335">
    <property type="entry name" value="S-adenosyl-L-methionine-dependent methyltransferases"/>
    <property type="match status" value="1"/>
</dbReference>
<keyword evidence="2" id="KW-0489">Methyltransferase</keyword>
<dbReference type="Proteomes" id="UP000516117">
    <property type="component" value="Chromosome"/>
</dbReference>
<dbReference type="Pfam" id="PF08241">
    <property type="entry name" value="Methyltransf_11"/>
    <property type="match status" value="1"/>
</dbReference>
<gene>
    <name evidence="2" type="ORF">H9L22_11290</name>
</gene>
<evidence type="ECO:0000313" key="3">
    <source>
        <dbReference type="Proteomes" id="UP000516117"/>
    </source>
</evidence>
<dbReference type="AlphaFoldDB" id="A0A7H0H2W1"/>
<dbReference type="InterPro" id="IPR013216">
    <property type="entry name" value="Methyltransf_11"/>
</dbReference>
<keyword evidence="3" id="KW-1185">Reference proteome</keyword>
<dbReference type="CDD" id="cd02440">
    <property type="entry name" value="AdoMet_MTases"/>
    <property type="match status" value="1"/>
</dbReference>
<feature type="domain" description="Methyltransferase type 11" evidence="1">
    <location>
        <begin position="4"/>
        <end position="81"/>
    </location>
</feature>
<sequence length="193" mass="20766">MIDRLARPGRTVIGLDRSPGELGEARARGRGPLVRGDAFYLPFADGSLDAVVSALGLAVVANRPRLLAEVARVLRPGGVFAALTPSLRPVSVEELRLVGRLANQLRFPPHLPGVTEFKAKPALAAAGLTKAEDKRARYYYEVRTQEDARILLEGLRGTVDDARAAGAVETLVSWAGGEALRVPMPMRRIIAIK</sequence>
<dbReference type="KEGG" id="tdf:H9L22_11290"/>
<evidence type="ECO:0000313" key="2">
    <source>
        <dbReference type="EMBL" id="QNP54877.1"/>
    </source>
</evidence>
<protein>
    <submittedName>
        <fullName evidence="2">Methyltransferase domain-containing protein</fullName>
    </submittedName>
</protein>
<dbReference type="GO" id="GO:0032259">
    <property type="term" value="P:methylation"/>
    <property type="evidence" value="ECO:0007669"/>
    <property type="project" value="UniProtKB-KW"/>
</dbReference>
<dbReference type="RefSeq" id="WP_187720013.1">
    <property type="nucleotide sequence ID" value="NZ_CP060789.1"/>
</dbReference>
<dbReference type="GO" id="GO:0008757">
    <property type="term" value="F:S-adenosylmethionine-dependent methyltransferase activity"/>
    <property type="evidence" value="ECO:0007669"/>
    <property type="project" value="InterPro"/>
</dbReference>
<keyword evidence="2" id="KW-0808">Transferase</keyword>
<name>A0A7H0H2W1_9ACTN</name>